<dbReference type="PANTHER" id="PTHR43236:SF1">
    <property type="entry name" value="BLL7220 PROTEIN"/>
    <property type="match status" value="1"/>
</dbReference>
<dbReference type="Gene3D" id="1.10.10.2910">
    <property type="match status" value="1"/>
</dbReference>
<reference evidence="2" key="2">
    <citation type="journal article" date="2013" name="Microbes Environ.">
        <title>Commonalities and Differences among Symbiosis Islands of Three Mesorhizobium loti Strains.</title>
        <authorList>
            <person name="Kasai-Maita H."/>
            <person name="Hirakawa H."/>
            <person name="Nakamura Y."/>
            <person name="Kaneko T."/>
            <person name="Miki K."/>
            <person name="Maruya J."/>
            <person name="Okazaki S."/>
            <person name="Tabata S."/>
            <person name="Saeki K."/>
            <person name="Sato S."/>
        </authorList>
    </citation>
    <scope>NUCLEOTIDE SEQUENCE</scope>
    <source>
        <strain evidence="2">NZP2037</strain>
    </source>
</reference>
<dbReference type="Pfam" id="PF06114">
    <property type="entry name" value="Peptidase_M78"/>
    <property type="match status" value="1"/>
</dbReference>
<dbReference type="EMBL" id="AP012557">
    <property type="protein sequence ID" value="BAN09877.1"/>
    <property type="molecule type" value="Genomic_DNA"/>
</dbReference>
<evidence type="ECO:0000313" key="2">
    <source>
        <dbReference type="EMBL" id="BAN09877.1"/>
    </source>
</evidence>
<accession>M5AN78</accession>
<proteinExistence type="inferred from homology"/>
<dbReference type="InterPro" id="IPR052345">
    <property type="entry name" value="Rad_response_metalloprotease"/>
</dbReference>
<comment type="similarity">
    <text evidence="1">Belongs to the short-chain fatty acyl-CoA assimilation regulator (ScfR) family.</text>
</comment>
<dbReference type="InterPro" id="IPR010982">
    <property type="entry name" value="Lambda_DNA-bd_dom_sf"/>
</dbReference>
<dbReference type="RefSeq" id="WP_051112868.1">
    <property type="nucleotide sequence ID" value="NZ_LZTH01000014.1"/>
</dbReference>
<dbReference type="InterPro" id="IPR001387">
    <property type="entry name" value="Cro/C1-type_HTH"/>
</dbReference>
<dbReference type="SMART" id="SM00530">
    <property type="entry name" value="HTH_XRE"/>
    <property type="match status" value="1"/>
</dbReference>
<dbReference type="CDD" id="cd00093">
    <property type="entry name" value="HTH_XRE"/>
    <property type="match status" value="1"/>
</dbReference>
<dbReference type="InterPro" id="IPR010359">
    <property type="entry name" value="IrrE_HExxH"/>
</dbReference>
<protein>
    <submittedName>
        <fullName evidence="2">Uncharacterized protein</fullName>
    </submittedName>
</protein>
<evidence type="ECO:0000256" key="1">
    <source>
        <dbReference type="ARBA" id="ARBA00007227"/>
    </source>
</evidence>
<dbReference type="SUPFAM" id="SSF47413">
    <property type="entry name" value="lambda repressor-like DNA-binding domains"/>
    <property type="match status" value="1"/>
</dbReference>
<dbReference type="Pfam" id="PF01381">
    <property type="entry name" value="HTH_3"/>
    <property type="match status" value="1"/>
</dbReference>
<name>M5AN78_RHILI</name>
<dbReference type="Gene3D" id="1.10.260.40">
    <property type="entry name" value="lambda repressor-like DNA-binding domains"/>
    <property type="match status" value="1"/>
</dbReference>
<dbReference type="AlphaFoldDB" id="M5AN78"/>
<dbReference type="GO" id="GO:0003677">
    <property type="term" value="F:DNA binding"/>
    <property type="evidence" value="ECO:0007669"/>
    <property type="project" value="InterPro"/>
</dbReference>
<dbReference type="OrthoDB" id="9794834at2"/>
<reference evidence="2" key="1">
    <citation type="submission" date="2012-10" db="EMBL/GenBank/DDBJ databases">
        <authorList>
            <person name="Maita H."/>
            <person name="Sato S."/>
        </authorList>
    </citation>
    <scope>NUCLEOTIDE SEQUENCE</scope>
    <source>
        <strain evidence="2">NZP2037</strain>
    </source>
</reference>
<dbReference type="PROSITE" id="PS50943">
    <property type="entry name" value="HTH_CROC1"/>
    <property type="match status" value="1"/>
</dbReference>
<organism evidence="2">
    <name type="scientific">Rhizobium loti</name>
    <name type="common">Mesorhizobium loti</name>
    <dbReference type="NCBI Taxonomy" id="381"/>
    <lineage>
        <taxon>Bacteria</taxon>
        <taxon>Pseudomonadati</taxon>
        <taxon>Pseudomonadota</taxon>
        <taxon>Alphaproteobacteria</taxon>
        <taxon>Hyphomicrobiales</taxon>
        <taxon>Phyllobacteriaceae</taxon>
        <taxon>Mesorhizobium</taxon>
    </lineage>
</organism>
<sequence length="381" mass="42913">MDDLFSSDRRNLPRVIPERIREAREARGLQIEPFAELLNVTKQAVSRMESGLSAPSGETFGRIIAVTEQPPAFFTTPRQRSGAGIAPFWRSLKRVELYHRKRIARRLEWASDVVAYLERFIDMPSLDLPALDFDPSSQSTDQIEAAADALRSAWSLGRGPLRDLSAIMELHGFILVREAVDCPDMDAVSCWQAGRPYVLFSADVTSGPRTAYNLAHELGHMLLHSSVEVTSENINDIERQADRFASAFLLPQDSFSREVLGTSLSHFEFLKQKWGISIAAMAYRCRDLEIISGNQHSYVMRQLNMKRIRTHEPLDELFQTRAPAILGASVKMLLDQSVQTRNQVEQALALNLGDIERLCGLPKGHLDTRVVPFTPKLRNSN</sequence>
<dbReference type="PANTHER" id="PTHR43236">
    <property type="entry name" value="ANTITOXIN HIGA1"/>
    <property type="match status" value="1"/>
</dbReference>